<evidence type="ECO:0000313" key="1">
    <source>
        <dbReference type="EMBL" id="NVO32945.1"/>
    </source>
</evidence>
<accession>A0A7Y7PS71</accession>
<evidence type="ECO:0008006" key="3">
    <source>
        <dbReference type="Google" id="ProtNLM"/>
    </source>
</evidence>
<organism evidence="1 2">
    <name type="scientific">Hymenobacter lapidiphilus</name>
    <dbReference type="NCBI Taxonomy" id="2608003"/>
    <lineage>
        <taxon>Bacteria</taxon>
        <taxon>Pseudomonadati</taxon>
        <taxon>Bacteroidota</taxon>
        <taxon>Cytophagia</taxon>
        <taxon>Cytophagales</taxon>
        <taxon>Hymenobacteraceae</taxon>
        <taxon>Hymenobacter</taxon>
    </lineage>
</organism>
<dbReference type="AlphaFoldDB" id="A0A7Y7PS71"/>
<keyword evidence="2" id="KW-1185">Reference proteome</keyword>
<gene>
    <name evidence="1" type="ORF">HW554_17150</name>
</gene>
<protein>
    <recommendedName>
        <fullName evidence="3">DUF922 domain-containing protein</fullName>
    </recommendedName>
</protein>
<dbReference type="EMBL" id="JABKAU010000042">
    <property type="protein sequence ID" value="NVO32945.1"/>
    <property type="molecule type" value="Genomic_DNA"/>
</dbReference>
<comment type="caution">
    <text evidence="1">The sequence shown here is derived from an EMBL/GenBank/DDBJ whole genome shotgun (WGS) entry which is preliminary data.</text>
</comment>
<dbReference type="RefSeq" id="WP_176909802.1">
    <property type="nucleotide sequence ID" value="NZ_JABKAU010000042.1"/>
</dbReference>
<dbReference type="Proteomes" id="UP000565521">
    <property type="component" value="Unassembled WGS sequence"/>
</dbReference>
<name>A0A7Y7PS71_9BACT</name>
<proteinExistence type="predicted"/>
<reference evidence="1 2" key="1">
    <citation type="submission" date="2020-05" db="EMBL/GenBank/DDBJ databases">
        <title>Hymenobacter terrestris sp. nov. and Hymenobacter lapidiphilus sp. nov., isolated from regoliths in Antarctica.</title>
        <authorList>
            <person name="Sedlacek I."/>
            <person name="Pantucek R."/>
            <person name="Zeman M."/>
            <person name="Holochova P."/>
            <person name="Kralova S."/>
            <person name="Stankova E."/>
            <person name="Sedo O."/>
            <person name="Micenkova L."/>
            <person name="Svec P."/>
            <person name="Gupta V."/>
            <person name="Sood U."/>
            <person name="Korpole U.S."/>
            <person name="Lal R."/>
        </authorList>
    </citation>
    <scope>NUCLEOTIDE SEQUENCE [LARGE SCALE GENOMIC DNA]</scope>
    <source>
        <strain evidence="1 2">P5342</strain>
    </source>
</reference>
<evidence type="ECO:0000313" key="2">
    <source>
        <dbReference type="Proteomes" id="UP000565521"/>
    </source>
</evidence>
<sequence length="365" mass="40065">MLTLNLVLLLLHLLLPAAEAPLVLRPVAAGFGPALFSVAAVRDERPGRPAVALLLPAAPAAGTATVAQPAELRNGTAAALQQFAAATLPAATTGRYPITLRVLELQVRETPGPNGAANGTIALHLAFEWRNPEGRSIMLTEYRGAARYGRARASRAVVETALSQALLGGLRHFNGWLATAAAHDVRLATAVQPTFRYDTRQTEPDTLFYDPAHPLAWADFTGMPRSKGQYAAAVFPSFGYRTRPRVRQGVVVLDIELQVYVVRTSSWVAEGQRTAYNLNHEQRHFDIVQLVAERFRRKVGPDSLTVADYQSILGWQYLDSFREMNRLQDQYDRETSGGTDADAQNRWNQRIAADLRGFGVIKQGE</sequence>